<dbReference type="PANTHER" id="PTHR30124:SF0">
    <property type="entry name" value="MEMBRANE-BOUND LYTIC MUREIN TRANSGLYCOSYLASE A"/>
    <property type="match status" value="1"/>
</dbReference>
<dbReference type="SUPFAM" id="SSF50685">
    <property type="entry name" value="Barwin-like endoglucanases"/>
    <property type="match status" value="1"/>
</dbReference>
<evidence type="ECO:0000256" key="5">
    <source>
        <dbReference type="ARBA" id="ARBA00030918"/>
    </source>
</evidence>
<comment type="catalytic activity">
    <reaction evidence="1">
        <text>Exolytic cleavage of the (1-&gt;4)-beta-glycosidic linkage between N-acetylmuramic acid (MurNAc) and N-acetylglucosamine (GlcNAc) residues in peptidoglycan, from either the reducing or the non-reducing ends of the peptidoglycan chains, with concomitant formation of a 1,6-anhydrobond in the MurNAc residue.</text>
        <dbReference type="EC" id="4.2.2.n1"/>
    </reaction>
</comment>
<dbReference type="PIRSF" id="PIRSF019422">
    <property type="entry name" value="MltA"/>
    <property type="match status" value="1"/>
</dbReference>
<dbReference type="EMBL" id="CP043617">
    <property type="protein sequence ID" value="QFR49499.1"/>
    <property type="molecule type" value="Genomic_DNA"/>
</dbReference>
<evidence type="ECO:0000256" key="2">
    <source>
        <dbReference type="ARBA" id="ARBA00012587"/>
    </source>
</evidence>
<dbReference type="Pfam" id="PF06725">
    <property type="entry name" value="3D"/>
    <property type="match status" value="1"/>
</dbReference>
<dbReference type="EC" id="4.2.2.n1" evidence="2"/>
<dbReference type="InterPro" id="IPR036908">
    <property type="entry name" value="RlpA-like_sf"/>
</dbReference>
<dbReference type="RefSeq" id="WP_152307443.1">
    <property type="nucleotide sequence ID" value="NZ_CP043617.1"/>
</dbReference>
<dbReference type="GO" id="GO:0004553">
    <property type="term" value="F:hydrolase activity, hydrolyzing O-glycosyl compounds"/>
    <property type="evidence" value="ECO:0007669"/>
    <property type="project" value="InterPro"/>
</dbReference>
<keyword evidence="3" id="KW-0456">Lyase</keyword>
<dbReference type="Pfam" id="PF03562">
    <property type="entry name" value="MltA"/>
    <property type="match status" value="1"/>
</dbReference>
<proteinExistence type="predicted"/>
<dbReference type="PROSITE" id="PS51257">
    <property type="entry name" value="PROKAR_LIPOPROTEIN"/>
    <property type="match status" value="1"/>
</dbReference>
<dbReference type="Gene3D" id="2.40.40.10">
    <property type="entry name" value="RlpA-like domain"/>
    <property type="match status" value="1"/>
</dbReference>
<sequence length="363" mass="41816">MKYIVNFLVILLIFIGCSTKEYVKIQSLPKTNLVCTEFENLPDWEDEDYDLALRGFKDSCKSGRTKKIYKDLCSKAENVEDAREFFISNFLPFEIHTQEGEEEGLLTGYYEPYLRGSLTKHDQYIYPVYETPKDLITVDLSSIYPDLKHYRLRGRLQDNKIVPYYTRKESSKDVIEADVICYVDNKIDLFFLEVQGSGRVLLDNNETIFIGYDNQNGHKYKSIGKYLVDKGEIPLENISLQSIRKWFRENPDRVEEVLNYNDSLVFFKQKEQPATGSLGLELTPRRSIAVDKRYIPLGSMLYCSAEQNATKFSHIVQAQDTGGAIKGEIRADMFLGFGDDARSVAGRLKAPLKLWIFLPKGDM</sequence>
<evidence type="ECO:0000256" key="1">
    <source>
        <dbReference type="ARBA" id="ARBA00001420"/>
    </source>
</evidence>
<dbReference type="InterPro" id="IPR026044">
    <property type="entry name" value="MltA"/>
</dbReference>
<dbReference type="GO" id="GO:0008933">
    <property type="term" value="F:peptidoglycan lytic transglycosylase activity"/>
    <property type="evidence" value="ECO:0007669"/>
    <property type="project" value="TreeGrafter"/>
</dbReference>
<reference evidence="7 8" key="1">
    <citation type="submission" date="2019-09" db="EMBL/GenBank/DDBJ databases">
        <title>Sulfurimonas gotlandica sp. nov., a chemoautotrophic and psychrotolerant epsilonproteobacterium isolated from a pelagic redoxcline, and an emended description of the genus Sulfurimonas.</title>
        <authorList>
            <person name="Wang S."/>
            <person name="Jiang L."/>
            <person name="Shao S."/>
        </authorList>
    </citation>
    <scope>NUCLEOTIDE SEQUENCE [LARGE SCALE GENOMIC DNA]</scope>
    <source>
        <strain evidence="7 8">GYSZ_1</strain>
    </source>
</reference>
<dbReference type="SMART" id="SM00925">
    <property type="entry name" value="MltA"/>
    <property type="match status" value="1"/>
</dbReference>
<protein>
    <recommendedName>
        <fullName evidence="2">peptidoglycan lytic exotransglycosylase</fullName>
        <ecNumber evidence="2">4.2.2.n1</ecNumber>
    </recommendedName>
    <alternativeName>
        <fullName evidence="5">Murein hydrolase A</fullName>
    </alternativeName>
</protein>
<keyword evidence="8" id="KW-1185">Reference proteome</keyword>
<dbReference type="OrthoDB" id="9783686at2"/>
<dbReference type="Gene3D" id="2.40.240.50">
    <property type="entry name" value="Barwin-like endoglucanases"/>
    <property type="match status" value="1"/>
</dbReference>
<evidence type="ECO:0000313" key="7">
    <source>
        <dbReference type="EMBL" id="QFR49499.1"/>
    </source>
</evidence>
<dbReference type="CDD" id="cd14668">
    <property type="entry name" value="mlta_B"/>
    <property type="match status" value="1"/>
</dbReference>
<feature type="domain" description="Lytic transglycosylase MltA" evidence="6">
    <location>
        <begin position="113"/>
        <end position="268"/>
    </location>
</feature>
<name>A0A5P8P1C4_9BACT</name>
<dbReference type="AlphaFoldDB" id="A0A5P8P1C4"/>
<dbReference type="KEGG" id="sulg:FJR48_07040"/>
<dbReference type="InterPro" id="IPR010611">
    <property type="entry name" value="3D_dom"/>
</dbReference>
<dbReference type="Proteomes" id="UP000326944">
    <property type="component" value="Chromosome"/>
</dbReference>
<dbReference type="GO" id="GO:0009253">
    <property type="term" value="P:peptidoglycan catabolic process"/>
    <property type="evidence" value="ECO:0007669"/>
    <property type="project" value="TreeGrafter"/>
</dbReference>
<dbReference type="GO" id="GO:0071555">
    <property type="term" value="P:cell wall organization"/>
    <property type="evidence" value="ECO:0007669"/>
    <property type="project" value="UniProtKB-KW"/>
</dbReference>
<gene>
    <name evidence="7" type="ORF">FJR48_07040</name>
</gene>
<organism evidence="7 8">
    <name type="scientific">Sulfurimonas lithotrophica</name>
    <dbReference type="NCBI Taxonomy" id="2590022"/>
    <lineage>
        <taxon>Bacteria</taxon>
        <taxon>Pseudomonadati</taxon>
        <taxon>Campylobacterota</taxon>
        <taxon>Epsilonproteobacteria</taxon>
        <taxon>Campylobacterales</taxon>
        <taxon>Sulfurimonadaceae</taxon>
        <taxon>Sulfurimonas</taxon>
    </lineage>
</organism>
<evidence type="ECO:0000256" key="3">
    <source>
        <dbReference type="ARBA" id="ARBA00023239"/>
    </source>
</evidence>
<dbReference type="PANTHER" id="PTHR30124">
    <property type="entry name" value="MEMBRANE-BOUND LYTIC MUREIN TRANSGLYCOSYLASE A"/>
    <property type="match status" value="1"/>
</dbReference>
<evidence type="ECO:0000313" key="8">
    <source>
        <dbReference type="Proteomes" id="UP000326944"/>
    </source>
</evidence>
<dbReference type="GO" id="GO:0009254">
    <property type="term" value="P:peptidoglycan turnover"/>
    <property type="evidence" value="ECO:0007669"/>
    <property type="project" value="InterPro"/>
</dbReference>
<evidence type="ECO:0000259" key="6">
    <source>
        <dbReference type="SMART" id="SM00925"/>
    </source>
</evidence>
<dbReference type="CDD" id="cd14485">
    <property type="entry name" value="mltA_like_LT_A"/>
    <property type="match status" value="1"/>
</dbReference>
<keyword evidence="4" id="KW-0961">Cell wall biogenesis/degradation</keyword>
<evidence type="ECO:0000256" key="4">
    <source>
        <dbReference type="ARBA" id="ARBA00023316"/>
    </source>
</evidence>
<accession>A0A5P8P1C4</accession>
<dbReference type="GO" id="GO:0019867">
    <property type="term" value="C:outer membrane"/>
    <property type="evidence" value="ECO:0007669"/>
    <property type="project" value="InterPro"/>
</dbReference>
<dbReference type="InterPro" id="IPR005300">
    <property type="entry name" value="MltA_B"/>
</dbReference>